<proteinExistence type="predicted"/>
<organism evidence="2 3">
    <name type="scientific">Clostridium saccharoperbutylacetonicum N1-4(HMT)</name>
    <dbReference type="NCBI Taxonomy" id="931276"/>
    <lineage>
        <taxon>Bacteria</taxon>
        <taxon>Bacillati</taxon>
        <taxon>Bacillota</taxon>
        <taxon>Clostridia</taxon>
        <taxon>Eubacteriales</taxon>
        <taxon>Clostridiaceae</taxon>
        <taxon>Clostridium</taxon>
    </lineage>
</organism>
<evidence type="ECO:0000313" key="2">
    <source>
        <dbReference type="EMBL" id="AGF55732.1"/>
    </source>
</evidence>
<dbReference type="HOGENOM" id="CLU_391733_0_0_9"/>
<dbReference type="OrthoDB" id="176403at2"/>
<dbReference type="PATRIC" id="fig|931276.5.peg.1957"/>
<dbReference type="InterPro" id="IPR059123">
    <property type="entry name" value="StrF_dom"/>
</dbReference>
<protein>
    <submittedName>
        <fullName evidence="2">Glycosyltransferase like family</fullName>
    </submittedName>
</protein>
<keyword evidence="2" id="KW-0808">Transferase</keyword>
<dbReference type="KEGG" id="csr:Cspa_c19660"/>
<dbReference type="AlphaFoldDB" id="M1MW71"/>
<reference evidence="2 3" key="1">
    <citation type="submission" date="2013-02" db="EMBL/GenBank/DDBJ databases">
        <title>Genome sequence of Clostridium saccharoperbutylacetonicum N1-4(HMT).</title>
        <authorList>
            <person name="Poehlein A."/>
            <person name="Daniel R."/>
        </authorList>
    </citation>
    <scope>NUCLEOTIDE SEQUENCE [LARGE SCALE GENOMIC DNA]</scope>
    <source>
        <strain evidence="3">N1-4(HMT)</strain>
    </source>
</reference>
<dbReference type="eggNOG" id="COG1216">
    <property type="taxonomic scope" value="Bacteria"/>
</dbReference>
<evidence type="ECO:0000313" key="3">
    <source>
        <dbReference type="Proteomes" id="UP000011728"/>
    </source>
</evidence>
<dbReference type="EMBL" id="CP004121">
    <property type="protein sequence ID" value="AGF55732.1"/>
    <property type="molecule type" value="Genomic_DNA"/>
</dbReference>
<dbReference type="Pfam" id="PF13712">
    <property type="entry name" value="Glyco_tranf_2_5"/>
    <property type="match status" value="1"/>
</dbReference>
<keyword evidence="3" id="KW-1185">Reference proteome</keyword>
<sequence>MNNNKIAFIICVLNESQFKACASYINDLEIPLGIEVDVISIRESNNIAQAYNNGLNQTDAKYKVYLHSNTYIISKSLIKDILDIFVNNNQVGLIGVVGAKRLPASGLWWNDVCKVGEVNILNNGTKEYYKLNNIIEKYEIVEAVDGLIMATQFDIKWKEEIFDGLYFYDISECMEFNKKGFQVVVPRQEKTWCIHDWGTEVDSELQNETEKYRKVFLKEYPIIENRNICTSEDLFDFNREEAMNILVQNRKILESYVYAMKNSLVLSDYESVSSNAYSFAAKASWDVYHPDFYQSPEIENMLLECANKLPAEDYVIKDRNSKKRKVLHVLSEGYSTGGHTRLAKNWIKGDADSIHSLVTTWQIESTPQWLLDEIKNSGGWIFSLETVSDKHVERAAKLRKLAYEWADIVVLHMHMMDPIPVIAFGIDDGPPVIYMNHGDHLFWLGASIADLVVDLRPSGQKLTLTRRSCNNSFILPIPLEAKKVFNRNEIRGKYKINENEIVILTIASNYKFRSINDYNYINIIKEIVSKVDNCRAYIIGPNDIGKWHEINVETGGKVRALGVVTEIEEFYQISDVYLDCFMMGSMTSLLDASKYGLSIIKFTNNYCPILTEFDEEFEVCSYNNINDIIQEINEIKNGNIETYEKYKSVNDAIEKNHILDTKEKIKNIYSRVDNHRVNRKLTISNGTEDYDLFWILLINRGYVY</sequence>
<dbReference type="RefSeq" id="WP_015392053.1">
    <property type="nucleotide sequence ID" value="NC_020291.1"/>
</dbReference>
<dbReference type="Gene3D" id="3.40.50.2000">
    <property type="entry name" value="Glycogen Phosphorylase B"/>
    <property type="match status" value="1"/>
</dbReference>
<accession>M1MW71</accession>
<feature type="domain" description="Streptomycin biosynthesis protein StrF" evidence="1">
    <location>
        <begin position="7"/>
        <end position="220"/>
    </location>
</feature>
<dbReference type="SUPFAM" id="SSF53448">
    <property type="entry name" value="Nucleotide-diphospho-sugar transferases"/>
    <property type="match status" value="1"/>
</dbReference>
<dbReference type="Gene3D" id="3.90.550.10">
    <property type="entry name" value="Spore Coat Polysaccharide Biosynthesis Protein SpsA, Chain A"/>
    <property type="match status" value="1"/>
</dbReference>
<dbReference type="eggNOG" id="COG0438">
    <property type="taxonomic scope" value="Bacteria"/>
</dbReference>
<dbReference type="Proteomes" id="UP000011728">
    <property type="component" value="Chromosome"/>
</dbReference>
<gene>
    <name evidence="2" type="ORF">Cspa_c19660</name>
</gene>
<evidence type="ECO:0000259" key="1">
    <source>
        <dbReference type="Pfam" id="PF13712"/>
    </source>
</evidence>
<name>M1MW71_9CLOT</name>
<dbReference type="GO" id="GO:0016740">
    <property type="term" value="F:transferase activity"/>
    <property type="evidence" value="ECO:0007669"/>
    <property type="project" value="UniProtKB-KW"/>
</dbReference>
<dbReference type="SUPFAM" id="SSF53756">
    <property type="entry name" value="UDP-Glycosyltransferase/glycogen phosphorylase"/>
    <property type="match status" value="1"/>
</dbReference>
<dbReference type="InterPro" id="IPR029044">
    <property type="entry name" value="Nucleotide-diphossugar_trans"/>
</dbReference>